<dbReference type="PANTHER" id="PTHR11240">
    <property type="entry name" value="RIBONUCLEASE T2"/>
    <property type="match status" value="1"/>
</dbReference>
<proteinExistence type="inferred from homology"/>
<feature type="chain" id="PRO_5006914824" evidence="3">
    <location>
        <begin position="21"/>
        <end position="263"/>
    </location>
</feature>
<evidence type="ECO:0000256" key="1">
    <source>
        <dbReference type="ARBA" id="ARBA00007469"/>
    </source>
</evidence>
<feature type="signal peptide" evidence="3">
    <location>
        <begin position="1"/>
        <end position="20"/>
    </location>
</feature>
<organism evidence="4 5">
    <name type="scientific">Legionella londiniensis</name>
    <dbReference type="NCBI Taxonomy" id="45068"/>
    <lineage>
        <taxon>Bacteria</taxon>
        <taxon>Pseudomonadati</taxon>
        <taxon>Pseudomonadota</taxon>
        <taxon>Gammaproteobacteria</taxon>
        <taxon>Legionellales</taxon>
        <taxon>Legionellaceae</taxon>
        <taxon>Legionella</taxon>
    </lineage>
</organism>
<dbReference type="InterPro" id="IPR001568">
    <property type="entry name" value="RNase_T2-like"/>
</dbReference>
<dbReference type="OrthoDB" id="4720638at2"/>
<comment type="similarity">
    <text evidence="1 2">Belongs to the RNase T2 family.</text>
</comment>
<keyword evidence="3" id="KW-0732">Signal</keyword>
<dbReference type="GO" id="GO:0003723">
    <property type="term" value="F:RNA binding"/>
    <property type="evidence" value="ECO:0007669"/>
    <property type="project" value="InterPro"/>
</dbReference>
<dbReference type="Proteomes" id="UP000054997">
    <property type="component" value="Unassembled WGS sequence"/>
</dbReference>
<dbReference type="PATRIC" id="fig|45068.5.peg.2111"/>
<gene>
    <name evidence="4" type="ORF">Llon_1940</name>
</gene>
<dbReference type="PROSITE" id="PS00531">
    <property type="entry name" value="RNASE_T2_2"/>
    <property type="match status" value="1"/>
</dbReference>
<dbReference type="STRING" id="45068.Llon_1940"/>
<sequence length="263" mass="29392">MLRFLFFVLAFLLLSNTAFSNDPYPSYPLTSCDKTPGMADSHVLALSWLPAFCDAHGYEAGYAECLDLPPESFHAKNLVLHGLWPNEASCGMDYNFCDAEIKANHCDYPSLSLPSSISKELQMLMPSYAYGGCLERHEWHKHGSCQLLPVSQYFALALRLTREAVNSPFGNYLSRHSGKKVKKDDLLKILEQSFGKNTTQKIYLGCRNGMLVDVYINLPALIPYDADLKSLVQKADKYKKTGQCPKTILISDFTAKTLRGIAS</sequence>
<keyword evidence="5" id="KW-1185">Reference proteome</keyword>
<comment type="caution">
    <text evidence="4">The sequence shown here is derived from an EMBL/GenBank/DDBJ whole genome shotgun (WGS) entry which is preliminary data.</text>
</comment>
<dbReference type="RefSeq" id="WP_058529912.1">
    <property type="nucleotide sequence ID" value="NZ_CAAAHZ010000001.1"/>
</dbReference>
<dbReference type="AlphaFoldDB" id="A0A0W0VI21"/>
<dbReference type="Gene3D" id="3.90.730.10">
    <property type="entry name" value="Ribonuclease T2-like"/>
    <property type="match status" value="1"/>
</dbReference>
<dbReference type="InterPro" id="IPR018188">
    <property type="entry name" value="RNase_T2_His_AS_1"/>
</dbReference>
<accession>A0A0W0VI21</accession>
<evidence type="ECO:0000256" key="3">
    <source>
        <dbReference type="SAM" id="SignalP"/>
    </source>
</evidence>
<dbReference type="GO" id="GO:0033897">
    <property type="term" value="F:ribonuclease T2 activity"/>
    <property type="evidence" value="ECO:0007669"/>
    <property type="project" value="InterPro"/>
</dbReference>
<dbReference type="PANTHER" id="PTHR11240:SF22">
    <property type="entry name" value="RIBONUCLEASE T2"/>
    <property type="match status" value="1"/>
</dbReference>
<dbReference type="PROSITE" id="PS00530">
    <property type="entry name" value="RNASE_T2_1"/>
    <property type="match status" value="1"/>
</dbReference>
<name>A0A0W0VI21_9GAMM</name>
<reference evidence="4 5" key="1">
    <citation type="submission" date="2015-11" db="EMBL/GenBank/DDBJ databases">
        <title>Genomic analysis of 38 Legionella species identifies large and diverse effector repertoires.</title>
        <authorList>
            <person name="Burstein D."/>
            <person name="Amaro F."/>
            <person name="Zusman T."/>
            <person name="Lifshitz Z."/>
            <person name="Cohen O."/>
            <person name="Gilbert J.A."/>
            <person name="Pupko T."/>
            <person name="Shuman H.A."/>
            <person name="Segal G."/>
        </authorList>
    </citation>
    <scope>NUCLEOTIDE SEQUENCE [LARGE SCALE GENOMIC DNA]</scope>
    <source>
        <strain evidence="4 5">ATCC 49505</strain>
    </source>
</reference>
<dbReference type="GO" id="GO:0006401">
    <property type="term" value="P:RNA catabolic process"/>
    <property type="evidence" value="ECO:0007669"/>
    <property type="project" value="TreeGrafter"/>
</dbReference>
<dbReference type="InterPro" id="IPR033130">
    <property type="entry name" value="RNase_T2_His_AS_2"/>
</dbReference>
<dbReference type="SUPFAM" id="SSF55895">
    <property type="entry name" value="Ribonuclease Rh-like"/>
    <property type="match status" value="1"/>
</dbReference>
<dbReference type="Pfam" id="PF00445">
    <property type="entry name" value="Ribonuclease_T2"/>
    <property type="match status" value="1"/>
</dbReference>
<dbReference type="EMBL" id="LNYK01000033">
    <property type="protein sequence ID" value="KTD19768.1"/>
    <property type="molecule type" value="Genomic_DNA"/>
</dbReference>
<dbReference type="InterPro" id="IPR036430">
    <property type="entry name" value="RNase_T2-like_sf"/>
</dbReference>
<evidence type="ECO:0000313" key="5">
    <source>
        <dbReference type="Proteomes" id="UP000054997"/>
    </source>
</evidence>
<evidence type="ECO:0000313" key="4">
    <source>
        <dbReference type="EMBL" id="KTD19768.1"/>
    </source>
</evidence>
<protein>
    <submittedName>
        <fullName evidence="4">Ribonuclease, T2 family</fullName>
    </submittedName>
</protein>
<evidence type="ECO:0000256" key="2">
    <source>
        <dbReference type="RuleBase" id="RU004328"/>
    </source>
</evidence>